<gene>
    <name evidence="1" type="ORF">B7Z01_09225</name>
</gene>
<proteinExistence type="predicted"/>
<evidence type="ECO:0000313" key="2">
    <source>
        <dbReference type="Proteomes" id="UP000215595"/>
    </source>
</evidence>
<dbReference type="AlphaFoldDB" id="A0A258FL72"/>
<reference evidence="1 2" key="1">
    <citation type="submission" date="2017-03" db="EMBL/GenBank/DDBJ databases">
        <title>Lifting the veil on microbial sulfur biogeochemistry in mining wastewaters.</title>
        <authorList>
            <person name="Kantor R.S."/>
            <person name="Colenbrander Nelson T."/>
            <person name="Marshall S."/>
            <person name="Bennett D."/>
            <person name="Apte S."/>
            <person name="Camacho D."/>
            <person name="Thomas B.C."/>
            <person name="Warren L.A."/>
            <person name="Banfield J.F."/>
        </authorList>
    </citation>
    <scope>NUCLEOTIDE SEQUENCE [LARGE SCALE GENOMIC DNA]</scope>
    <source>
        <strain evidence="1">32-69-9</strain>
    </source>
</reference>
<sequence>MTQDPTTAAAYLRRLTDLTDRLTARLERETDAFASRRPQDVAADLAETQELANAYRRETAQVKANPGLISAAPAADRTALIRATEAFEAALAIHARTVEAARSISEGLVRAIAQEVAGARALGTGYGSGGQAYAGDSRAVTLNRTA</sequence>
<keyword evidence="1" id="KW-0969">Cilium</keyword>
<dbReference type="EMBL" id="NCEB01000017">
    <property type="protein sequence ID" value="OYX33275.1"/>
    <property type="molecule type" value="Genomic_DNA"/>
</dbReference>
<accession>A0A258FL72</accession>
<keyword evidence="1" id="KW-0282">Flagellum</keyword>
<comment type="caution">
    <text evidence="1">The sequence shown here is derived from an EMBL/GenBank/DDBJ whole genome shotgun (WGS) entry which is preliminary data.</text>
</comment>
<organism evidence="1 2">
    <name type="scientific">Brevundimonas subvibrioides</name>
    <dbReference type="NCBI Taxonomy" id="74313"/>
    <lineage>
        <taxon>Bacteria</taxon>
        <taxon>Pseudomonadati</taxon>
        <taxon>Pseudomonadota</taxon>
        <taxon>Alphaproteobacteria</taxon>
        <taxon>Caulobacterales</taxon>
        <taxon>Caulobacteraceae</taxon>
        <taxon>Brevundimonas</taxon>
    </lineage>
</organism>
<evidence type="ECO:0000313" key="1">
    <source>
        <dbReference type="EMBL" id="OYX33275.1"/>
    </source>
</evidence>
<dbReference type="Proteomes" id="UP000215595">
    <property type="component" value="Unassembled WGS sequence"/>
</dbReference>
<name>A0A258FL72_9CAUL</name>
<protein>
    <submittedName>
        <fullName evidence="1">Flagellar basal-body protein FlbY</fullName>
    </submittedName>
</protein>
<keyword evidence="1" id="KW-0966">Cell projection</keyword>